<sequence length="587" mass="65184">MSSTSSPTEPITKIEACPDFDPPRQHNETWLLCECLMATCIEKNIISIQPVVCPTVEPLECANGHEPVKVYDENGCCYHYECDCYCNGWGGSHFVTFDGQYYTYDGNCTYVLVEETTPSSTSFGIYIDNYHCDIQNSLSCPHAIMVKFENLDIQITNIDPTGIQHQVTVNDSIVSLPYSRDGVKISSSGLNVMLEIPKLKGFVTFNGLAFAIKLPSEIFENNTQGQCECHDRVSPDNYYQACVHDECRMPSTSMICASLQTYASVCMSHGICIDWRNYTDGACSFNCPLNKVYKACEIFEEELTCTSSNSDLTGLNLSEGCFCPKGTILFSPDTDLCVNKCGCIGPDGLPKEFNERFKFNCQDCICDKITHRVICQPHNCPIFPPMPCEGEGFITVNITVPDDDCCTKTVCRCNSHLCAPNEKQCGLGFKMVSEIPDGHCCPVYTCEPMGVCVNEGAEYYPGTIIHLSPCQSCTCTNETDVQTLINIIKCRNVECNNKCGQGSEYKEIIGRCCGECVQTRCVIHRGDQSVQLLLPGQIWPSPYNNCTVYGCLQLNDSLISTSSKLVCPDFHPEDCEPVSMHKFQEII</sequence>
<evidence type="ECO:0000256" key="1">
    <source>
        <dbReference type="ARBA" id="ARBA00022737"/>
    </source>
</evidence>
<dbReference type="OrthoDB" id="10071893at2759"/>
<dbReference type="InterPro" id="IPR036084">
    <property type="entry name" value="Ser_inhib-like_sf"/>
</dbReference>
<dbReference type="EMBL" id="BEZZ01002195">
    <property type="protein sequence ID" value="GCC21383.1"/>
    <property type="molecule type" value="Genomic_DNA"/>
</dbReference>
<dbReference type="InterPro" id="IPR014853">
    <property type="entry name" value="VWF/SSPO/ZAN-like_Cys-rich_dom"/>
</dbReference>
<keyword evidence="1" id="KW-0677">Repeat</keyword>
<proteinExistence type="predicted"/>
<organism evidence="6 7">
    <name type="scientific">Chiloscyllium punctatum</name>
    <name type="common">Brownbanded bambooshark</name>
    <name type="synonym">Hemiscyllium punctatum</name>
    <dbReference type="NCBI Taxonomy" id="137246"/>
    <lineage>
        <taxon>Eukaryota</taxon>
        <taxon>Metazoa</taxon>
        <taxon>Chordata</taxon>
        <taxon>Craniata</taxon>
        <taxon>Vertebrata</taxon>
        <taxon>Chondrichthyes</taxon>
        <taxon>Elasmobranchii</taxon>
        <taxon>Galeomorphii</taxon>
        <taxon>Galeoidea</taxon>
        <taxon>Orectolobiformes</taxon>
        <taxon>Hemiscylliidae</taxon>
        <taxon>Chiloscyllium</taxon>
    </lineage>
</organism>
<evidence type="ECO:0008006" key="8">
    <source>
        <dbReference type="Google" id="ProtNLM"/>
    </source>
</evidence>
<dbReference type="AlphaFoldDB" id="A0A401RTB4"/>
<dbReference type="PANTHER" id="PTHR11339:SF402">
    <property type="entry name" value="VWFD DOMAIN-CONTAINING PROTEIN"/>
    <property type="match status" value="1"/>
</dbReference>
<dbReference type="OMA" id="PVCQCKP"/>
<dbReference type="Proteomes" id="UP000287033">
    <property type="component" value="Unassembled WGS sequence"/>
</dbReference>
<dbReference type="PANTHER" id="PTHR11339">
    <property type="entry name" value="EXTRACELLULAR MATRIX GLYCOPROTEIN RELATED"/>
    <property type="match status" value="1"/>
</dbReference>
<dbReference type="PROSITE" id="PS51233">
    <property type="entry name" value="VWFD"/>
    <property type="match status" value="1"/>
</dbReference>
<evidence type="ECO:0000313" key="7">
    <source>
        <dbReference type="Proteomes" id="UP000287033"/>
    </source>
</evidence>
<feature type="domain" description="VWFC" evidence="4">
    <location>
        <begin position="343"/>
        <end position="412"/>
    </location>
</feature>
<gene>
    <name evidence="6" type="ORF">chiPu_0019853</name>
</gene>
<keyword evidence="3" id="KW-0325">Glycoprotein</keyword>
<keyword evidence="7" id="KW-1185">Reference proteome</keyword>
<dbReference type="SUPFAM" id="SSF57567">
    <property type="entry name" value="Serine protease inhibitors"/>
    <property type="match status" value="1"/>
</dbReference>
<dbReference type="STRING" id="137246.A0A401RTB4"/>
<keyword evidence="2" id="KW-1015">Disulfide bond</keyword>
<dbReference type="InterPro" id="IPR001007">
    <property type="entry name" value="VWF_dom"/>
</dbReference>
<evidence type="ECO:0000256" key="3">
    <source>
        <dbReference type="ARBA" id="ARBA00023180"/>
    </source>
</evidence>
<evidence type="ECO:0000259" key="4">
    <source>
        <dbReference type="PROSITE" id="PS50184"/>
    </source>
</evidence>
<dbReference type="SUPFAM" id="SSF57603">
    <property type="entry name" value="FnI-like domain"/>
    <property type="match status" value="1"/>
</dbReference>
<comment type="caution">
    <text evidence="6">The sequence shown here is derived from an EMBL/GenBank/DDBJ whole genome shotgun (WGS) entry which is preliminary data.</text>
</comment>
<dbReference type="PROSITE" id="PS01208">
    <property type="entry name" value="VWFC_1"/>
    <property type="match status" value="2"/>
</dbReference>
<dbReference type="SMART" id="SM00214">
    <property type="entry name" value="VWC"/>
    <property type="match status" value="2"/>
</dbReference>
<evidence type="ECO:0000313" key="6">
    <source>
        <dbReference type="EMBL" id="GCC21383.1"/>
    </source>
</evidence>
<dbReference type="Pfam" id="PF00094">
    <property type="entry name" value="VWD"/>
    <property type="match status" value="1"/>
</dbReference>
<dbReference type="InterPro" id="IPR001846">
    <property type="entry name" value="VWF_type-D"/>
</dbReference>
<feature type="domain" description="VWFC" evidence="4">
    <location>
        <begin position="450"/>
        <end position="517"/>
    </location>
</feature>
<name>A0A401RTB4_CHIPU</name>
<accession>A0A401RTB4</accession>
<dbReference type="SMART" id="SM00832">
    <property type="entry name" value="C8"/>
    <property type="match status" value="1"/>
</dbReference>
<dbReference type="PROSITE" id="PS50184">
    <property type="entry name" value="VWFC_2"/>
    <property type="match status" value="2"/>
</dbReference>
<feature type="domain" description="VWFD" evidence="5">
    <location>
        <begin position="84"/>
        <end position="267"/>
    </location>
</feature>
<evidence type="ECO:0000256" key="2">
    <source>
        <dbReference type="ARBA" id="ARBA00023157"/>
    </source>
</evidence>
<evidence type="ECO:0000259" key="5">
    <source>
        <dbReference type="PROSITE" id="PS51233"/>
    </source>
</evidence>
<dbReference type="SMART" id="SM00216">
    <property type="entry name" value="VWD"/>
    <property type="match status" value="1"/>
</dbReference>
<reference evidence="6 7" key="1">
    <citation type="journal article" date="2018" name="Nat. Ecol. Evol.">
        <title>Shark genomes provide insights into elasmobranch evolution and the origin of vertebrates.</title>
        <authorList>
            <person name="Hara Y"/>
            <person name="Yamaguchi K"/>
            <person name="Onimaru K"/>
            <person name="Kadota M"/>
            <person name="Koyanagi M"/>
            <person name="Keeley SD"/>
            <person name="Tatsumi K"/>
            <person name="Tanaka K"/>
            <person name="Motone F"/>
            <person name="Kageyama Y"/>
            <person name="Nozu R"/>
            <person name="Adachi N"/>
            <person name="Nishimura O"/>
            <person name="Nakagawa R"/>
            <person name="Tanegashima C"/>
            <person name="Kiyatake I"/>
            <person name="Matsumoto R"/>
            <person name="Murakumo K"/>
            <person name="Nishida K"/>
            <person name="Terakita A"/>
            <person name="Kuratani S"/>
            <person name="Sato K"/>
            <person name="Hyodo S Kuraku.S."/>
        </authorList>
    </citation>
    <scope>NUCLEOTIDE SEQUENCE [LARGE SCALE GENOMIC DNA]</scope>
</reference>
<protein>
    <recommendedName>
        <fullName evidence="8">VWFD domain-containing protein</fullName>
    </recommendedName>
</protein>
<dbReference type="InterPro" id="IPR050780">
    <property type="entry name" value="Mucin_vWF_Thrombospondin_sf"/>
</dbReference>